<reference evidence="4" key="1">
    <citation type="submission" date="2016-10" db="EMBL/GenBank/DDBJ databases">
        <title>Sequence of Gallionella enrichment culture.</title>
        <authorList>
            <person name="Poehlein A."/>
            <person name="Muehling M."/>
            <person name="Daniel R."/>
        </authorList>
    </citation>
    <scope>NUCLEOTIDE SEQUENCE</scope>
</reference>
<comment type="similarity">
    <text evidence="1">Belongs to the thioesterase PaaI family.</text>
</comment>
<dbReference type="InterPro" id="IPR039298">
    <property type="entry name" value="ACOT13"/>
</dbReference>
<organism evidence="4">
    <name type="scientific">mine drainage metagenome</name>
    <dbReference type="NCBI Taxonomy" id="410659"/>
    <lineage>
        <taxon>unclassified sequences</taxon>
        <taxon>metagenomes</taxon>
        <taxon>ecological metagenomes</taxon>
    </lineage>
</organism>
<dbReference type="InterPro" id="IPR006683">
    <property type="entry name" value="Thioestr_dom"/>
</dbReference>
<proteinExistence type="inferred from homology"/>
<gene>
    <name evidence="4" type="primary">entH_1</name>
    <name evidence="4" type="ORF">GALL_175790</name>
</gene>
<dbReference type="Gene3D" id="3.10.129.10">
    <property type="entry name" value="Hotdog Thioesterase"/>
    <property type="match status" value="1"/>
</dbReference>
<comment type="caution">
    <text evidence="4">The sequence shown here is derived from an EMBL/GenBank/DDBJ whole genome shotgun (WGS) entry which is preliminary data.</text>
</comment>
<protein>
    <submittedName>
        <fullName evidence="4">Proofreading thioesterase EntH</fullName>
    </submittedName>
</protein>
<dbReference type="AlphaFoldDB" id="A0A1J5SJN1"/>
<name>A0A1J5SJN1_9ZZZZ</name>
<dbReference type="NCBIfam" id="TIGR00369">
    <property type="entry name" value="unchar_dom_1"/>
    <property type="match status" value="1"/>
</dbReference>
<evidence type="ECO:0000256" key="1">
    <source>
        <dbReference type="ARBA" id="ARBA00008324"/>
    </source>
</evidence>
<dbReference type="InterPro" id="IPR003736">
    <property type="entry name" value="PAAI_dom"/>
</dbReference>
<sequence length="149" mass="16117">MNLLHHIGPHLSGLEQLQAMLAQNLRPGIGETLDIHLIEAEDGRVVLEAVPDVHLYNPLGTVHGGFSATMLDFACGYAVLSKMPPQQTFSTIELKVAYHKAMTKETGPVRAEGKIVSLGRRVAFTEARLIDRAGKLYASATSSLLIMAV</sequence>
<dbReference type="PANTHER" id="PTHR21660">
    <property type="entry name" value="THIOESTERASE SUPERFAMILY MEMBER-RELATED"/>
    <property type="match status" value="1"/>
</dbReference>
<accession>A0A1J5SJN1</accession>
<dbReference type="CDD" id="cd03443">
    <property type="entry name" value="PaaI_thioesterase"/>
    <property type="match status" value="1"/>
</dbReference>
<dbReference type="Pfam" id="PF03061">
    <property type="entry name" value="4HBT"/>
    <property type="match status" value="1"/>
</dbReference>
<evidence type="ECO:0000313" key="4">
    <source>
        <dbReference type="EMBL" id="OIR00326.1"/>
    </source>
</evidence>
<evidence type="ECO:0000256" key="2">
    <source>
        <dbReference type="ARBA" id="ARBA00022801"/>
    </source>
</evidence>
<dbReference type="PANTHER" id="PTHR21660:SF1">
    <property type="entry name" value="ACYL-COENZYME A THIOESTERASE 13"/>
    <property type="match status" value="1"/>
</dbReference>
<evidence type="ECO:0000259" key="3">
    <source>
        <dbReference type="Pfam" id="PF03061"/>
    </source>
</evidence>
<keyword evidence="2" id="KW-0378">Hydrolase</keyword>
<feature type="domain" description="Thioesterase" evidence="3">
    <location>
        <begin position="60"/>
        <end position="136"/>
    </location>
</feature>
<dbReference type="EMBL" id="MLJW01000096">
    <property type="protein sequence ID" value="OIR00326.1"/>
    <property type="molecule type" value="Genomic_DNA"/>
</dbReference>
<dbReference type="SUPFAM" id="SSF54637">
    <property type="entry name" value="Thioesterase/thiol ester dehydrase-isomerase"/>
    <property type="match status" value="1"/>
</dbReference>
<dbReference type="GO" id="GO:0047617">
    <property type="term" value="F:fatty acyl-CoA hydrolase activity"/>
    <property type="evidence" value="ECO:0007669"/>
    <property type="project" value="InterPro"/>
</dbReference>
<dbReference type="InterPro" id="IPR029069">
    <property type="entry name" value="HotDog_dom_sf"/>
</dbReference>